<keyword evidence="1" id="KW-0808">Transferase</keyword>
<proteinExistence type="predicted"/>
<keyword evidence="1" id="KW-0695">RNA-directed DNA polymerase</keyword>
<feature type="non-terminal residue" evidence="1">
    <location>
        <position position="75"/>
    </location>
</feature>
<dbReference type="EMBL" id="LXQA010706300">
    <property type="protein sequence ID" value="MCI66978.1"/>
    <property type="molecule type" value="Genomic_DNA"/>
</dbReference>
<organism evidence="1 2">
    <name type="scientific">Trifolium medium</name>
    <dbReference type="NCBI Taxonomy" id="97028"/>
    <lineage>
        <taxon>Eukaryota</taxon>
        <taxon>Viridiplantae</taxon>
        <taxon>Streptophyta</taxon>
        <taxon>Embryophyta</taxon>
        <taxon>Tracheophyta</taxon>
        <taxon>Spermatophyta</taxon>
        <taxon>Magnoliopsida</taxon>
        <taxon>eudicotyledons</taxon>
        <taxon>Gunneridae</taxon>
        <taxon>Pentapetalae</taxon>
        <taxon>rosids</taxon>
        <taxon>fabids</taxon>
        <taxon>Fabales</taxon>
        <taxon>Fabaceae</taxon>
        <taxon>Papilionoideae</taxon>
        <taxon>50 kb inversion clade</taxon>
        <taxon>NPAAA clade</taxon>
        <taxon>Hologalegina</taxon>
        <taxon>IRL clade</taxon>
        <taxon>Trifolieae</taxon>
        <taxon>Trifolium</taxon>
    </lineage>
</organism>
<evidence type="ECO:0000313" key="2">
    <source>
        <dbReference type="Proteomes" id="UP000265520"/>
    </source>
</evidence>
<comment type="caution">
    <text evidence="1">The sequence shown here is derived from an EMBL/GenBank/DDBJ whole genome shotgun (WGS) entry which is preliminary data.</text>
</comment>
<keyword evidence="2" id="KW-1185">Reference proteome</keyword>
<dbReference type="AlphaFoldDB" id="A0A392U1K0"/>
<keyword evidence="1" id="KW-0548">Nucleotidyltransferase</keyword>
<sequence>MVAWSIWKKRNTKLWENIHEHVEKVVCRAQGVINAWQNARSYTHVRPASNLQLQQQQIRWRPPPTEFLKCNVDAA</sequence>
<reference evidence="1 2" key="1">
    <citation type="journal article" date="2018" name="Front. Plant Sci.">
        <title>Red Clover (Trifolium pratense) and Zigzag Clover (T. medium) - A Picture of Genomic Similarities and Differences.</title>
        <authorList>
            <person name="Dluhosova J."/>
            <person name="Istvanek J."/>
            <person name="Nedelnik J."/>
            <person name="Repkova J."/>
        </authorList>
    </citation>
    <scope>NUCLEOTIDE SEQUENCE [LARGE SCALE GENOMIC DNA]</scope>
    <source>
        <strain evidence="2">cv. 10/8</strain>
        <tissue evidence="1">Leaf</tissue>
    </source>
</reference>
<dbReference type="Proteomes" id="UP000265520">
    <property type="component" value="Unassembled WGS sequence"/>
</dbReference>
<name>A0A392U1K0_9FABA</name>
<dbReference type="GO" id="GO:0003964">
    <property type="term" value="F:RNA-directed DNA polymerase activity"/>
    <property type="evidence" value="ECO:0007669"/>
    <property type="project" value="UniProtKB-KW"/>
</dbReference>
<evidence type="ECO:0000313" key="1">
    <source>
        <dbReference type="EMBL" id="MCI66978.1"/>
    </source>
</evidence>
<accession>A0A392U1K0</accession>
<protein>
    <submittedName>
        <fullName evidence="1">Putative non-LTR retroelement reverse transcriptase</fullName>
    </submittedName>
</protein>